<dbReference type="EMBL" id="KL596627">
    <property type="protein sequence ID" value="KER33224.1"/>
    <property type="molecule type" value="Genomic_DNA"/>
</dbReference>
<proteinExistence type="predicted"/>
<dbReference type="RefSeq" id="XP_009163070.1">
    <property type="nucleotide sequence ID" value="XM_009164806.1"/>
</dbReference>
<dbReference type="CTD" id="20315099"/>
<accession>A0A075AJE1</accession>
<keyword evidence="2" id="KW-1185">Reference proteome</keyword>
<reference evidence="1 2" key="1">
    <citation type="submission" date="2013-11" db="EMBL/GenBank/DDBJ databases">
        <title>Opisthorchis viverrini - life in the bile duct.</title>
        <authorList>
            <person name="Young N.D."/>
            <person name="Nagarajan N."/>
            <person name="Lin S.J."/>
            <person name="Korhonen P.K."/>
            <person name="Jex A.R."/>
            <person name="Hall R.S."/>
            <person name="Safavi-Hemami H."/>
            <person name="Kaewkong W."/>
            <person name="Bertrand D."/>
            <person name="Gao S."/>
            <person name="Seet Q."/>
            <person name="Wongkham S."/>
            <person name="Teh B.T."/>
            <person name="Wongkham C."/>
            <person name="Intapan P.M."/>
            <person name="Maleewong W."/>
            <person name="Yang X."/>
            <person name="Hu M."/>
            <person name="Wang Z."/>
            <person name="Hofmann A."/>
            <person name="Sternberg P.W."/>
            <person name="Tan P."/>
            <person name="Wang J."/>
            <person name="Gasser R.B."/>
        </authorList>
    </citation>
    <scope>NUCLEOTIDE SEQUENCE [LARGE SCALE GENOMIC DNA]</scope>
</reference>
<dbReference type="AlphaFoldDB" id="A0A075AJE1"/>
<name>A0A075AJE1_OPIVI</name>
<dbReference type="KEGG" id="ovi:T265_00911"/>
<organism evidence="1 2">
    <name type="scientific">Opisthorchis viverrini</name>
    <name type="common">Southeast Asian liver fluke</name>
    <dbReference type="NCBI Taxonomy" id="6198"/>
    <lineage>
        <taxon>Eukaryota</taxon>
        <taxon>Metazoa</taxon>
        <taxon>Spiralia</taxon>
        <taxon>Lophotrochozoa</taxon>
        <taxon>Platyhelminthes</taxon>
        <taxon>Trematoda</taxon>
        <taxon>Digenea</taxon>
        <taxon>Opisthorchiida</taxon>
        <taxon>Opisthorchiata</taxon>
        <taxon>Opisthorchiidae</taxon>
        <taxon>Opisthorchis</taxon>
    </lineage>
</organism>
<sequence length="131" mass="14504">MAFQHRLASLTGQNPTKIPNLPTLPTTTETIQWRSLRANHLNTLKALSPLDNSVKYSGSVESKFNAVDWMQADHAEELAHFYSSAVLEMHCNNSAGTRIPGSAIHVMPTQVSQHPIPVTTLNKLKCFLPDK</sequence>
<evidence type="ECO:0000313" key="1">
    <source>
        <dbReference type="EMBL" id="KER33224.1"/>
    </source>
</evidence>
<gene>
    <name evidence="1" type="ORF">T265_00911</name>
</gene>
<dbReference type="Proteomes" id="UP000054324">
    <property type="component" value="Unassembled WGS sequence"/>
</dbReference>
<dbReference type="GeneID" id="20315099"/>
<protein>
    <submittedName>
        <fullName evidence="1">Uncharacterized protein</fullName>
    </submittedName>
</protein>
<evidence type="ECO:0000313" key="2">
    <source>
        <dbReference type="Proteomes" id="UP000054324"/>
    </source>
</evidence>